<evidence type="ECO:0000313" key="1">
    <source>
        <dbReference type="EMBL" id="KAA2242137.1"/>
    </source>
</evidence>
<comment type="caution">
    <text evidence="1">The sequence shown here is derived from an EMBL/GenBank/DDBJ whole genome shotgun (WGS) entry which is preliminary data.</text>
</comment>
<accession>A0A5B2VV63</accession>
<dbReference type="PANTHER" id="PTHR40045:SF1">
    <property type="entry name" value="YQCI_YCGG FAMILY PROTEIN"/>
    <property type="match status" value="1"/>
</dbReference>
<dbReference type="PANTHER" id="PTHR40045">
    <property type="entry name" value="YCGG FAMILY PROTEIN"/>
    <property type="match status" value="1"/>
</dbReference>
<protein>
    <submittedName>
        <fullName evidence="1">YqcI/YcgG family protein</fullName>
    </submittedName>
</protein>
<dbReference type="InterPro" id="IPR014988">
    <property type="entry name" value="Uncharacterised_YqcI/YcgG"/>
</dbReference>
<name>A0A5B2VV63_9HYPH</name>
<evidence type="ECO:0000313" key="2">
    <source>
        <dbReference type="Proteomes" id="UP000323142"/>
    </source>
</evidence>
<dbReference type="AlphaFoldDB" id="A0A5B2VV63"/>
<organism evidence="1 2">
    <name type="scientific">Salinarimonas soli</name>
    <dbReference type="NCBI Taxonomy" id="1638099"/>
    <lineage>
        <taxon>Bacteria</taxon>
        <taxon>Pseudomonadati</taxon>
        <taxon>Pseudomonadota</taxon>
        <taxon>Alphaproteobacteria</taxon>
        <taxon>Hyphomicrobiales</taxon>
        <taxon>Salinarimonadaceae</taxon>
        <taxon>Salinarimonas</taxon>
    </lineage>
</organism>
<dbReference type="Proteomes" id="UP000323142">
    <property type="component" value="Unassembled WGS sequence"/>
</dbReference>
<dbReference type="Pfam" id="PF08892">
    <property type="entry name" value="YqcI_YcgG"/>
    <property type="match status" value="1"/>
</dbReference>
<dbReference type="OrthoDB" id="112290at2"/>
<reference evidence="1 2" key="1">
    <citation type="submission" date="2019-09" db="EMBL/GenBank/DDBJ databases">
        <title>Salinarimonas rosea gen. nov., sp. nov., a new member of the a-2 subgroup of the Proteobacteria.</title>
        <authorList>
            <person name="Liu J."/>
        </authorList>
    </citation>
    <scope>NUCLEOTIDE SEQUENCE [LARGE SCALE GENOMIC DNA]</scope>
    <source>
        <strain evidence="1 2">BN140002</strain>
    </source>
</reference>
<gene>
    <name evidence="1" type="ORF">F0L46_04020</name>
</gene>
<dbReference type="EMBL" id="VUOA01000007">
    <property type="protein sequence ID" value="KAA2242137.1"/>
    <property type="molecule type" value="Genomic_DNA"/>
</dbReference>
<proteinExistence type="predicted"/>
<reference evidence="1 2" key="2">
    <citation type="submission" date="2019-09" db="EMBL/GenBank/DDBJ databases">
        <authorList>
            <person name="Jin C."/>
        </authorList>
    </citation>
    <scope>NUCLEOTIDE SEQUENCE [LARGE SCALE GENOMIC DNA]</scope>
    <source>
        <strain evidence="1 2">BN140002</strain>
    </source>
</reference>
<keyword evidence="2" id="KW-1185">Reference proteome</keyword>
<sequence>MSPIPESASRWTICNRPGGKTMIEQRHLTDILNAAGQPAWKRVALRQIEERLTPPSDFPCVFSQSAYSRQKIRFSFVPDLSDASINAARQDLEAYVALSREWDGTVGNAEPLLMLFCPQTVRAASVDGYHAIGWRVLQAWHDADSHAWPADVSTDPHSPFWSMCFAGMQLFVNMSNPAHTSRRSRVLGDGLVFVINPRERFDIVAGDNVQGRRVRANIRARIERYDGLAHCPQLGSYEAGEIEWWQYGLLDENRERQDRCPFAVRPEQVAAIPAGSADSRHFAAVDALPPQRAAGESA</sequence>